<protein>
    <submittedName>
        <fullName evidence="1">Uncharacterized protein</fullName>
    </submittedName>
</protein>
<comment type="caution">
    <text evidence="1">The sequence shown here is derived from an EMBL/GenBank/DDBJ whole genome shotgun (WGS) entry which is preliminary data.</text>
</comment>
<dbReference type="PATRIC" id="fig|1120928.5.peg.3538"/>
<sequence>MNLVKNKDSQLFLTVPTSLALLGLMVNVERVSAILTLGVANLKKLGIPLSTADLT</sequence>
<dbReference type="EMBL" id="AYEV01000062">
    <property type="protein sequence ID" value="ESK52802.1"/>
    <property type="molecule type" value="Genomic_DNA"/>
</dbReference>
<keyword evidence="2" id="KW-1185">Reference proteome</keyword>
<evidence type="ECO:0000313" key="2">
    <source>
        <dbReference type="Proteomes" id="UP000017404"/>
    </source>
</evidence>
<evidence type="ECO:0000313" key="1">
    <source>
        <dbReference type="EMBL" id="ESK52802.1"/>
    </source>
</evidence>
<accession>V2US50</accession>
<dbReference type="AlphaFoldDB" id="V2US50"/>
<gene>
    <name evidence="1" type="ORF">F990_03499</name>
</gene>
<proteinExistence type="predicted"/>
<reference evidence="1 2" key="1">
    <citation type="submission" date="2013-10" db="EMBL/GenBank/DDBJ databases">
        <title>The Genome Sequence of Acinetobacter tjernbergiae CIP107465.</title>
        <authorList>
            <consortium name="The Broad Institute Genomics Platform"/>
            <consortium name="The Broad Institute Genome Sequencing Center for Infectious Disease"/>
            <person name="Cerqueira G."/>
            <person name="Feldgarden M."/>
            <person name="Courvalin P."/>
            <person name="Grillot-Courvalin C."/>
            <person name="Clermont D."/>
            <person name="Rocha E."/>
            <person name="Yoon E.-J."/>
            <person name="Nemec A."/>
            <person name="Young S.K."/>
            <person name="Zeng Q."/>
            <person name="Gargeya S."/>
            <person name="Fitzgerald M."/>
            <person name="Abouelleil A."/>
            <person name="Alvarado L."/>
            <person name="Berlin A.M."/>
            <person name="Chapman S.B."/>
            <person name="Gainer-Dewar J."/>
            <person name="Goldberg J."/>
            <person name="Gnerre S."/>
            <person name="Griggs A."/>
            <person name="Gujja S."/>
            <person name="Hansen M."/>
            <person name="Howarth C."/>
            <person name="Imamovic A."/>
            <person name="Ireland A."/>
            <person name="Larimer J."/>
            <person name="McCowan C."/>
            <person name="Murphy C."/>
            <person name="Pearson M."/>
            <person name="Poon T.W."/>
            <person name="Priest M."/>
            <person name="Roberts A."/>
            <person name="Saif S."/>
            <person name="Shea T."/>
            <person name="Sykes S."/>
            <person name="Wortman J."/>
            <person name="Nusbaum C."/>
            <person name="Birren B."/>
        </authorList>
    </citation>
    <scope>NUCLEOTIDE SEQUENCE [LARGE SCALE GENOMIC DNA]</scope>
    <source>
        <strain evidence="1 2">CIP 107465</strain>
    </source>
</reference>
<name>V2US50_9GAMM</name>
<organism evidence="1 2">
    <name type="scientific">Acinetobacter tjernbergiae DSM 14971 = CIP 107465</name>
    <dbReference type="NCBI Taxonomy" id="1120928"/>
    <lineage>
        <taxon>Bacteria</taxon>
        <taxon>Pseudomonadati</taxon>
        <taxon>Pseudomonadota</taxon>
        <taxon>Gammaproteobacteria</taxon>
        <taxon>Moraxellales</taxon>
        <taxon>Moraxellaceae</taxon>
        <taxon>Acinetobacter</taxon>
    </lineage>
</organism>
<dbReference type="Proteomes" id="UP000017404">
    <property type="component" value="Unassembled WGS sequence"/>
</dbReference>